<dbReference type="InterPro" id="IPR000734">
    <property type="entry name" value="TAG_lipase"/>
</dbReference>
<dbReference type="GO" id="GO:0005615">
    <property type="term" value="C:extracellular space"/>
    <property type="evidence" value="ECO:0007669"/>
    <property type="project" value="TreeGrafter"/>
</dbReference>
<gene>
    <name evidence="3" type="ORF">AFUS01_LOCUS21689</name>
</gene>
<dbReference type="AlphaFoldDB" id="A0A8J2P621"/>
<comment type="similarity">
    <text evidence="1">Belongs to the AB hydrolase superfamily. Lipase family.</text>
</comment>
<protein>
    <recommendedName>
        <fullName evidence="2">Lipase domain-containing protein</fullName>
    </recommendedName>
</protein>
<dbReference type="EMBL" id="CAJVCH010245493">
    <property type="protein sequence ID" value="CAG7733235.1"/>
    <property type="molecule type" value="Genomic_DNA"/>
</dbReference>
<reference evidence="3" key="1">
    <citation type="submission" date="2021-06" db="EMBL/GenBank/DDBJ databases">
        <authorList>
            <person name="Hodson N. C."/>
            <person name="Mongue J. A."/>
            <person name="Jaron S. K."/>
        </authorList>
    </citation>
    <scope>NUCLEOTIDE SEQUENCE</scope>
</reference>
<sequence length="167" mass="17756">LGCHVAGNIGGALDGKAARVTALDPALPLFDIAPDDSRVDPSDAQFVDVVHAAGGYLWENGLAFFTPRGDVDFYPNNGRSQPGCEGESFGRCSHQRAPAFFEETFSSTEGFLGCPCEDWEQFLEGNCNCDDPIIMGQNTPTTLNGTFFFRTGSTAPYALGKSGASSE</sequence>
<evidence type="ECO:0000313" key="4">
    <source>
        <dbReference type="Proteomes" id="UP000708208"/>
    </source>
</evidence>
<evidence type="ECO:0000259" key="2">
    <source>
        <dbReference type="Pfam" id="PF00151"/>
    </source>
</evidence>
<dbReference type="PANTHER" id="PTHR11610:SF173">
    <property type="entry name" value="LIPASE DOMAIN-CONTAINING PROTEIN-RELATED"/>
    <property type="match status" value="1"/>
</dbReference>
<dbReference type="PANTHER" id="PTHR11610">
    <property type="entry name" value="LIPASE"/>
    <property type="match status" value="1"/>
</dbReference>
<name>A0A8J2P621_9HEXA</name>
<evidence type="ECO:0000256" key="1">
    <source>
        <dbReference type="RuleBase" id="RU004262"/>
    </source>
</evidence>
<proteinExistence type="inferred from homology"/>
<dbReference type="GO" id="GO:0016298">
    <property type="term" value="F:lipase activity"/>
    <property type="evidence" value="ECO:0007669"/>
    <property type="project" value="InterPro"/>
</dbReference>
<comment type="caution">
    <text evidence="3">The sequence shown here is derived from an EMBL/GenBank/DDBJ whole genome shotgun (WGS) entry which is preliminary data.</text>
</comment>
<dbReference type="InterPro" id="IPR013818">
    <property type="entry name" value="Lipase"/>
</dbReference>
<dbReference type="Proteomes" id="UP000708208">
    <property type="component" value="Unassembled WGS sequence"/>
</dbReference>
<feature type="non-terminal residue" evidence="3">
    <location>
        <position position="167"/>
    </location>
</feature>
<feature type="domain" description="Lipase" evidence="2">
    <location>
        <begin position="1"/>
        <end position="157"/>
    </location>
</feature>
<accession>A0A8J2P621</accession>
<keyword evidence="4" id="KW-1185">Reference proteome</keyword>
<dbReference type="Pfam" id="PF00151">
    <property type="entry name" value="Lipase"/>
    <property type="match status" value="1"/>
</dbReference>
<dbReference type="GO" id="GO:0016042">
    <property type="term" value="P:lipid catabolic process"/>
    <property type="evidence" value="ECO:0007669"/>
    <property type="project" value="TreeGrafter"/>
</dbReference>
<dbReference type="OrthoDB" id="199913at2759"/>
<organism evidence="3 4">
    <name type="scientific">Allacma fusca</name>
    <dbReference type="NCBI Taxonomy" id="39272"/>
    <lineage>
        <taxon>Eukaryota</taxon>
        <taxon>Metazoa</taxon>
        <taxon>Ecdysozoa</taxon>
        <taxon>Arthropoda</taxon>
        <taxon>Hexapoda</taxon>
        <taxon>Collembola</taxon>
        <taxon>Symphypleona</taxon>
        <taxon>Sminthuridae</taxon>
        <taxon>Allacma</taxon>
    </lineage>
</organism>
<evidence type="ECO:0000313" key="3">
    <source>
        <dbReference type="EMBL" id="CAG7733235.1"/>
    </source>
</evidence>
<dbReference type="GO" id="GO:0017171">
    <property type="term" value="F:serine hydrolase activity"/>
    <property type="evidence" value="ECO:0007669"/>
    <property type="project" value="TreeGrafter"/>
</dbReference>